<evidence type="ECO:0000313" key="3">
    <source>
        <dbReference type="Proteomes" id="UP000516437"/>
    </source>
</evidence>
<dbReference type="Proteomes" id="UP000516437">
    <property type="component" value="Chromosome 1"/>
</dbReference>
<dbReference type="AlphaFoldDB" id="A0A6A1WP49"/>
<keyword evidence="3" id="KW-1185">Reference proteome</keyword>
<dbReference type="GO" id="GO:0005737">
    <property type="term" value="C:cytoplasm"/>
    <property type="evidence" value="ECO:0007669"/>
    <property type="project" value="TreeGrafter"/>
</dbReference>
<sequence length="93" mass="10594">MKIVEPGTFDKLMDFAISLGASINQYKAPRCVKYAPTVELMNFNNPRTSTIPGHYYKVPRCVNFAPIMELLDSRVVSAHFSPGLPHWTPERRQ</sequence>
<dbReference type="EMBL" id="RXIC02000019">
    <property type="protein sequence ID" value="KAB1227041.1"/>
    <property type="molecule type" value="Genomic_DNA"/>
</dbReference>
<accession>A0A6A1WP49</accession>
<comment type="caution">
    <text evidence="2">The sequence shown here is derived from an EMBL/GenBank/DDBJ whole genome shotgun (WGS) entry which is preliminary data.</text>
</comment>
<evidence type="ECO:0000259" key="1">
    <source>
        <dbReference type="Pfam" id="PF23572"/>
    </source>
</evidence>
<organism evidence="2 3">
    <name type="scientific">Morella rubra</name>
    <name type="common">Chinese bayberry</name>
    <dbReference type="NCBI Taxonomy" id="262757"/>
    <lineage>
        <taxon>Eukaryota</taxon>
        <taxon>Viridiplantae</taxon>
        <taxon>Streptophyta</taxon>
        <taxon>Embryophyta</taxon>
        <taxon>Tracheophyta</taxon>
        <taxon>Spermatophyta</taxon>
        <taxon>Magnoliopsida</taxon>
        <taxon>eudicotyledons</taxon>
        <taxon>Gunneridae</taxon>
        <taxon>Pentapetalae</taxon>
        <taxon>rosids</taxon>
        <taxon>fabids</taxon>
        <taxon>Fagales</taxon>
        <taxon>Myricaceae</taxon>
        <taxon>Morella</taxon>
    </lineage>
</organism>
<reference evidence="2 3" key="1">
    <citation type="journal article" date="2019" name="Plant Biotechnol. J.">
        <title>The red bayberry genome and genetic basis of sex determination.</title>
        <authorList>
            <person name="Jia H.M."/>
            <person name="Jia H.J."/>
            <person name="Cai Q.L."/>
            <person name="Wang Y."/>
            <person name="Zhao H.B."/>
            <person name="Yang W.F."/>
            <person name="Wang G.Y."/>
            <person name="Li Y.H."/>
            <person name="Zhan D.L."/>
            <person name="Shen Y.T."/>
            <person name="Niu Q.F."/>
            <person name="Chang L."/>
            <person name="Qiu J."/>
            <person name="Zhao L."/>
            <person name="Xie H.B."/>
            <person name="Fu W.Y."/>
            <person name="Jin J."/>
            <person name="Li X.W."/>
            <person name="Jiao Y."/>
            <person name="Zhou C.C."/>
            <person name="Tu T."/>
            <person name="Chai C.Y."/>
            <person name="Gao J.L."/>
            <person name="Fan L.J."/>
            <person name="van de Weg E."/>
            <person name="Wang J.Y."/>
            <person name="Gao Z.S."/>
        </authorList>
    </citation>
    <scope>NUCLEOTIDE SEQUENCE [LARGE SCALE GENOMIC DNA]</scope>
    <source>
        <tissue evidence="2">Leaves</tissue>
    </source>
</reference>
<feature type="domain" description="GH3 C-terminal" evidence="1">
    <location>
        <begin position="2"/>
        <end position="33"/>
    </location>
</feature>
<dbReference type="InterPro" id="IPR055378">
    <property type="entry name" value="GH3_C"/>
</dbReference>
<dbReference type="InterPro" id="IPR004993">
    <property type="entry name" value="GH3"/>
</dbReference>
<proteinExistence type="predicted"/>
<dbReference type="Pfam" id="PF23572">
    <property type="entry name" value="GH3_C"/>
    <property type="match status" value="1"/>
</dbReference>
<dbReference type="PANTHER" id="PTHR31901:SF9">
    <property type="entry name" value="GH3 DOMAIN-CONTAINING PROTEIN"/>
    <property type="match status" value="1"/>
</dbReference>
<dbReference type="OrthoDB" id="10004661at2759"/>
<name>A0A6A1WP49_9ROSI</name>
<protein>
    <submittedName>
        <fullName evidence="2">Putative indole-3-acetic acid-amido synthetase GH3.1</fullName>
    </submittedName>
</protein>
<gene>
    <name evidence="2" type="ORF">CJ030_MR1G014937</name>
</gene>
<evidence type="ECO:0000313" key="2">
    <source>
        <dbReference type="EMBL" id="KAB1227041.1"/>
    </source>
</evidence>
<dbReference type="GO" id="GO:0010279">
    <property type="term" value="F:indole-3-acetic acid amido synthetase activity"/>
    <property type="evidence" value="ECO:0007669"/>
    <property type="project" value="TreeGrafter"/>
</dbReference>
<dbReference type="PANTHER" id="PTHR31901">
    <property type="entry name" value="GH3 DOMAIN-CONTAINING PROTEIN"/>
    <property type="match status" value="1"/>
</dbReference>